<organism evidence="2">
    <name type="scientific">Albugo laibachii Nc14</name>
    <dbReference type="NCBI Taxonomy" id="890382"/>
    <lineage>
        <taxon>Eukaryota</taxon>
        <taxon>Sar</taxon>
        <taxon>Stramenopiles</taxon>
        <taxon>Oomycota</taxon>
        <taxon>Peronosporomycetes</taxon>
        <taxon>Albuginales</taxon>
        <taxon>Albuginaceae</taxon>
        <taxon>Albugo</taxon>
    </lineage>
</organism>
<sequence length="548" mass="61849">MTETTKSAVPLQSDRFSAETDRVKIPLSRDYFKHLKFEPKETETYRAEATEKLCQGRLTRSLFNHRDKEWKFVKRLHDIDIYRDISQQHNPACVVVAVGTIQGKMEDLIHGEYTETTPDFRRKSTFVDPKVVRDCHVLHCFDTHDRTKQSDGTFQFLGLKYIQTRVPVHGVGRLIKGRDYTFTEHLGITTSPEPAYSNFPVKPLSSPLGYHIMHTCTLPDVPEFPNIIRGQFSVTNMYQQISPGVVRMYSRGIIDPAGEPLIEKFMIIHCINLVTRAFKILQLAECQKLTCLLNDAKGMSTTQSTSGSTEENHTNTQHQCSLCPRRVNYQMLGFFVKAKACDICNILVCSKCRVKKDVINEQKKNSIRCCPRCLLHSKDVIPISASGSEAGRFSQCSSRSSGALSATMNPTGSLDERNSMTSYPSSLSDRTNYAVVAHPKGTEKIGIVSPIFLHKLDEEEEIVSENWKFQRAGSDVDAEFTSCSSQRSWSDRSVRSFNSTDSWGKSSSSSYDAPRSSHKDQIYQQMLALQRAAEIAYNTTQANRNISG</sequence>
<feature type="region of interest" description="Disordered" evidence="1">
    <location>
        <begin position="495"/>
        <end position="517"/>
    </location>
</feature>
<dbReference type="InterPro" id="IPR011011">
    <property type="entry name" value="Znf_FYVE_PHD"/>
</dbReference>
<gene>
    <name evidence="2" type="primary">AlNc14C151G7527</name>
    <name evidence="2" type="ORF">ALNC14_084860</name>
</gene>
<proteinExistence type="predicted"/>
<dbReference type="InterPro" id="IPR023393">
    <property type="entry name" value="START-like_dom_sf"/>
</dbReference>
<dbReference type="PANTHER" id="PTHR13510">
    <property type="entry name" value="FYVE-FINGER-CONTAINING RAB5 EFFECTOR PROTEIN RABENOSYN-5-RELATED"/>
    <property type="match status" value="1"/>
</dbReference>
<dbReference type="SUPFAM" id="SSF57903">
    <property type="entry name" value="FYVE/PHD zinc finger"/>
    <property type="match status" value="1"/>
</dbReference>
<evidence type="ECO:0000256" key="1">
    <source>
        <dbReference type="SAM" id="MobiDB-lite"/>
    </source>
</evidence>
<evidence type="ECO:0000313" key="2">
    <source>
        <dbReference type="EMBL" id="CCA22343.1"/>
    </source>
</evidence>
<name>F0WM16_9STRA</name>
<dbReference type="AlphaFoldDB" id="F0WM16"/>
<reference evidence="2" key="2">
    <citation type="submission" date="2011-02" db="EMBL/GenBank/DDBJ databases">
        <authorList>
            <person name="MacLean D."/>
        </authorList>
    </citation>
    <scope>NUCLEOTIDE SEQUENCE</scope>
</reference>
<dbReference type="Gene3D" id="3.30.530.20">
    <property type="match status" value="1"/>
</dbReference>
<reference evidence="2" key="1">
    <citation type="journal article" date="2011" name="PLoS Biol.">
        <title>Gene gain and loss during evolution of obligate parasitism in the white rust pathogen of Arabidopsis thaliana.</title>
        <authorList>
            <person name="Kemen E."/>
            <person name="Gardiner A."/>
            <person name="Schultz-Larsen T."/>
            <person name="Kemen A.C."/>
            <person name="Balmuth A.L."/>
            <person name="Robert-Seilaniantz A."/>
            <person name="Bailey K."/>
            <person name="Holub E."/>
            <person name="Studholme D.J."/>
            <person name="Maclean D."/>
            <person name="Jones J.D."/>
        </authorList>
    </citation>
    <scope>NUCLEOTIDE SEQUENCE</scope>
</reference>
<dbReference type="CDD" id="cd00065">
    <property type="entry name" value="FYVE_like_SF"/>
    <property type="match status" value="1"/>
</dbReference>
<protein>
    <submittedName>
        <fullName evidence="2">Uncharacterized protein AlNc14C151G7527</fullName>
    </submittedName>
</protein>
<dbReference type="InterPro" id="IPR052727">
    <property type="entry name" value="Rab4/Rab5_effector"/>
</dbReference>
<feature type="compositionally biased region" description="Low complexity" evidence="1">
    <location>
        <begin position="495"/>
        <end position="514"/>
    </location>
</feature>
<dbReference type="EMBL" id="FR824196">
    <property type="protein sequence ID" value="CCA22343.1"/>
    <property type="molecule type" value="Genomic_DNA"/>
</dbReference>
<dbReference type="PANTHER" id="PTHR13510:SF44">
    <property type="entry name" value="RABENOSYN-5"/>
    <property type="match status" value="1"/>
</dbReference>
<accession>F0WM16</accession>
<dbReference type="HOGENOM" id="CLU_473635_0_0_1"/>